<dbReference type="PANTHER" id="PTHR30469:SF11">
    <property type="entry name" value="BLL4320 PROTEIN"/>
    <property type="match status" value="1"/>
</dbReference>
<organism evidence="6 7">
    <name type="scientific">Nitratireductor pacificus pht-3B</name>
    <dbReference type="NCBI Taxonomy" id="391937"/>
    <lineage>
        <taxon>Bacteria</taxon>
        <taxon>Pseudomonadati</taxon>
        <taxon>Pseudomonadota</taxon>
        <taxon>Alphaproteobacteria</taxon>
        <taxon>Hyphomicrobiales</taxon>
        <taxon>Phyllobacteriaceae</taxon>
        <taxon>Nitratireductor</taxon>
    </lineage>
</organism>
<feature type="region of interest" description="Disordered" evidence="2">
    <location>
        <begin position="371"/>
        <end position="394"/>
    </location>
</feature>
<gene>
    <name evidence="6" type="ORF">NA2_16762</name>
</gene>
<proteinExistence type="inferred from homology"/>
<feature type="domain" description="CzcB-like barrel-sandwich hybrid" evidence="5">
    <location>
        <begin position="95"/>
        <end position="222"/>
    </location>
</feature>
<comment type="caution">
    <text evidence="6">The sequence shown here is derived from an EMBL/GenBank/DDBJ whole genome shotgun (WGS) entry which is preliminary data.</text>
</comment>
<dbReference type="Proteomes" id="UP000006786">
    <property type="component" value="Unassembled WGS sequence"/>
</dbReference>
<dbReference type="Pfam" id="PF25973">
    <property type="entry name" value="BSH_CzcB"/>
    <property type="match status" value="1"/>
</dbReference>
<evidence type="ECO:0000259" key="4">
    <source>
        <dbReference type="Pfam" id="PF25954"/>
    </source>
</evidence>
<feature type="region of interest" description="Disordered" evidence="2">
    <location>
        <begin position="46"/>
        <end position="65"/>
    </location>
</feature>
<dbReference type="Gene3D" id="2.40.30.170">
    <property type="match status" value="1"/>
</dbReference>
<dbReference type="EMBL" id="AMRM01000020">
    <property type="protein sequence ID" value="EKF17730.1"/>
    <property type="molecule type" value="Genomic_DNA"/>
</dbReference>
<dbReference type="AlphaFoldDB" id="K2M9Q5"/>
<dbReference type="InterPro" id="IPR058792">
    <property type="entry name" value="Beta-barrel_RND_2"/>
</dbReference>
<dbReference type="PANTHER" id="PTHR30469">
    <property type="entry name" value="MULTIDRUG RESISTANCE PROTEIN MDTA"/>
    <property type="match status" value="1"/>
</dbReference>
<protein>
    <submittedName>
        <fullName evidence="6">RND family efflux transporter MFP subunit</fullName>
    </submittedName>
</protein>
<dbReference type="Pfam" id="PF25954">
    <property type="entry name" value="Beta-barrel_RND_2"/>
    <property type="match status" value="1"/>
</dbReference>
<dbReference type="Gene3D" id="2.40.420.20">
    <property type="match status" value="1"/>
</dbReference>
<evidence type="ECO:0000259" key="5">
    <source>
        <dbReference type="Pfam" id="PF25973"/>
    </source>
</evidence>
<dbReference type="InterPro" id="IPR006143">
    <property type="entry name" value="RND_pump_MFP"/>
</dbReference>
<accession>K2M9Q5</accession>
<keyword evidence="3" id="KW-1133">Transmembrane helix</keyword>
<evidence type="ECO:0000256" key="2">
    <source>
        <dbReference type="SAM" id="MobiDB-lite"/>
    </source>
</evidence>
<dbReference type="Gene3D" id="1.10.287.470">
    <property type="entry name" value="Helix hairpin bin"/>
    <property type="match status" value="1"/>
</dbReference>
<dbReference type="RefSeq" id="WP_008598243.1">
    <property type="nucleotide sequence ID" value="NZ_AMRM01000020.1"/>
</dbReference>
<evidence type="ECO:0000313" key="6">
    <source>
        <dbReference type="EMBL" id="EKF17730.1"/>
    </source>
</evidence>
<evidence type="ECO:0000313" key="7">
    <source>
        <dbReference type="Proteomes" id="UP000006786"/>
    </source>
</evidence>
<keyword evidence="3" id="KW-0812">Transmembrane</keyword>
<sequence length="394" mass="41940">MSFWKQAVFSLIVLIAAGLAWFWYFPGAEDVLARAGLLDARTSTAQENPARGAAGGQRQGRRGNDAGGLVVTTPIAFATINDRLNAIGTGRALRSVVVNPRTSGTLREVLTASGATVRAGDLIARLDSDAEEIALDRAGVALEDARTKLERVMALRSTNTVTVAQQNEAELALRNAELVRREAELALERRSIIAPIDGTVGILPISAGSYVTSSSEIATIDDRSRILVDFWIPERYASLIDIGSPLTATSVARAASVHEGAISAVDNRIDPESRTLRVEGQIENPDDRLRAGMAFSISMRFPGETYPAIDPLAIQWSADGPYVWVVENDLARQKSVRIIQRNADSVLVDADFTEGAAVVTQGVHNVREGAPVTAAGEPGTSTDAQTVRAEGAAS</sequence>
<dbReference type="GO" id="GO:0015562">
    <property type="term" value="F:efflux transmembrane transporter activity"/>
    <property type="evidence" value="ECO:0007669"/>
    <property type="project" value="TreeGrafter"/>
</dbReference>
<dbReference type="OrthoDB" id="9806939at2"/>
<dbReference type="Gene3D" id="2.40.50.100">
    <property type="match status" value="1"/>
</dbReference>
<evidence type="ECO:0000256" key="3">
    <source>
        <dbReference type="SAM" id="Phobius"/>
    </source>
</evidence>
<dbReference type="STRING" id="391937.NA2_16762"/>
<reference evidence="6 7" key="1">
    <citation type="journal article" date="2012" name="J. Bacteriol.">
        <title>Genome Sequence of Nitratireductor pacificus Type Strain pht-3B.</title>
        <authorList>
            <person name="Lai Q."/>
            <person name="Li G."/>
            <person name="Shao Z."/>
        </authorList>
    </citation>
    <scope>NUCLEOTIDE SEQUENCE [LARGE SCALE GENOMIC DNA]</scope>
    <source>
        <strain evidence="7">pht-3B</strain>
    </source>
</reference>
<dbReference type="GO" id="GO:1990281">
    <property type="term" value="C:efflux pump complex"/>
    <property type="evidence" value="ECO:0007669"/>
    <property type="project" value="TreeGrafter"/>
</dbReference>
<dbReference type="PATRIC" id="fig|391937.3.peg.3444"/>
<dbReference type="eggNOG" id="COG0845">
    <property type="taxonomic scope" value="Bacteria"/>
</dbReference>
<name>K2M9Q5_9HYPH</name>
<dbReference type="SUPFAM" id="SSF111369">
    <property type="entry name" value="HlyD-like secretion proteins"/>
    <property type="match status" value="1"/>
</dbReference>
<feature type="domain" description="CusB-like beta-barrel" evidence="4">
    <location>
        <begin position="230"/>
        <end position="299"/>
    </location>
</feature>
<keyword evidence="3" id="KW-0472">Membrane</keyword>
<dbReference type="InterPro" id="IPR058647">
    <property type="entry name" value="BSH_CzcB-like"/>
</dbReference>
<keyword evidence="7" id="KW-1185">Reference proteome</keyword>
<evidence type="ECO:0000256" key="1">
    <source>
        <dbReference type="ARBA" id="ARBA00009477"/>
    </source>
</evidence>
<comment type="similarity">
    <text evidence="1">Belongs to the membrane fusion protein (MFP) (TC 8.A.1) family.</text>
</comment>
<dbReference type="NCBIfam" id="TIGR01730">
    <property type="entry name" value="RND_mfp"/>
    <property type="match status" value="1"/>
</dbReference>
<feature type="transmembrane region" description="Helical" evidence="3">
    <location>
        <begin position="7"/>
        <end position="25"/>
    </location>
</feature>